<dbReference type="Proteomes" id="UP000245383">
    <property type="component" value="Unassembled WGS sequence"/>
</dbReference>
<name>A0A2T9YMP8_9FUNG</name>
<gene>
    <name evidence="2" type="ORF">BB561_003187</name>
</gene>
<dbReference type="EMBL" id="MBFR01000123">
    <property type="protein sequence ID" value="PVU93591.1"/>
    <property type="molecule type" value="Genomic_DNA"/>
</dbReference>
<protein>
    <submittedName>
        <fullName evidence="2">Uncharacterized protein</fullName>
    </submittedName>
</protein>
<feature type="compositionally biased region" description="Basic and acidic residues" evidence="1">
    <location>
        <begin position="94"/>
        <end position="103"/>
    </location>
</feature>
<organism evidence="2 3">
    <name type="scientific">Smittium simulii</name>
    <dbReference type="NCBI Taxonomy" id="133385"/>
    <lineage>
        <taxon>Eukaryota</taxon>
        <taxon>Fungi</taxon>
        <taxon>Fungi incertae sedis</taxon>
        <taxon>Zoopagomycota</taxon>
        <taxon>Kickxellomycotina</taxon>
        <taxon>Harpellomycetes</taxon>
        <taxon>Harpellales</taxon>
        <taxon>Legeriomycetaceae</taxon>
        <taxon>Smittium</taxon>
    </lineage>
</organism>
<feature type="region of interest" description="Disordered" evidence="1">
    <location>
        <begin position="23"/>
        <end position="42"/>
    </location>
</feature>
<keyword evidence="3" id="KW-1185">Reference proteome</keyword>
<dbReference type="AlphaFoldDB" id="A0A2T9YMP8"/>
<proteinExistence type="predicted"/>
<feature type="region of interest" description="Disordered" evidence="1">
    <location>
        <begin position="81"/>
        <end position="103"/>
    </location>
</feature>
<evidence type="ECO:0000256" key="1">
    <source>
        <dbReference type="SAM" id="MobiDB-lite"/>
    </source>
</evidence>
<accession>A0A2T9YMP8</accession>
<reference evidence="2 3" key="1">
    <citation type="journal article" date="2018" name="MBio">
        <title>Comparative Genomics Reveals the Core Gene Toolbox for the Fungus-Insect Symbiosis.</title>
        <authorList>
            <person name="Wang Y."/>
            <person name="Stata M."/>
            <person name="Wang W."/>
            <person name="Stajich J.E."/>
            <person name="White M.M."/>
            <person name="Moncalvo J.M."/>
        </authorList>
    </citation>
    <scope>NUCLEOTIDE SEQUENCE [LARGE SCALE GENOMIC DNA]</scope>
    <source>
        <strain evidence="2 3">SWE-8-4</strain>
    </source>
</reference>
<evidence type="ECO:0000313" key="2">
    <source>
        <dbReference type="EMBL" id="PVU93591.1"/>
    </source>
</evidence>
<sequence>MSREPSSHKPYVPGIIITQTIRPGNHHHTHHMSREPSSHKPYVPGTIITQTIRTPRAPQSGNRINGKIVPRIGYHKKNKQQQHNQVLQVAAKQESTKFRSLLE</sequence>
<comment type="caution">
    <text evidence="2">The sequence shown here is derived from an EMBL/GenBank/DDBJ whole genome shotgun (WGS) entry which is preliminary data.</text>
</comment>
<evidence type="ECO:0000313" key="3">
    <source>
        <dbReference type="Proteomes" id="UP000245383"/>
    </source>
</evidence>